<name>A0A542DYT8_9MICO</name>
<dbReference type="InterPro" id="IPR007296">
    <property type="entry name" value="DUF403"/>
</dbReference>
<dbReference type="OrthoDB" id="9803842at2"/>
<comment type="caution">
    <text evidence="3">The sequence shown here is derived from an EMBL/GenBank/DDBJ whole genome shotgun (WGS) entry which is preliminary data.</text>
</comment>
<sequence>MSPSSPPDDVLREHAAALRAVGATDLAQAADRLTPDDLARVARDAGRLLDDDGVTYARPGEAPGPWRLDPLPLVLGSAQWAGLERGLVQRAELLEAVLADLHGPQRLLAEGVVPPEAVLRHPGFLRALTRASSADPRPLELTATDVARDEEGRWLVLGDRTQAPSGLGYALENRRVLSRVLPELYREASLHRVGPFFGALRTVLLQCADEEVADPQVVVLTPGSHSETAYDQAVVATRLGFPLVRGEDLVVRRGRLWLRSLDRLEPVHVVLRRVDPAWCDPLELRPDSRLGVPGLLECVRRGTVRVVNALGATVLENPALLPFLPAAASLLLGEPLRLPSVPTWWCGAPAGLERARALLGAGRDASGGSVGEVLVRALDRSTPLAGDDRLARVEADPGRYVVQHRPPLATTATLVEDGLAARPVTLRTFALRQGASYRLLLGGLAAVQPGPGGPPERAGGPPTKDVWVLKAEPSDRDQGLGASLPALGHRVLTPSVPRALEHLFWLGRYAERAETLLRLVLATHPLVEDFAGRRDPAGPGTSGGRAVEVLVGALARFAGPPQRLGDVDGYLHDLLTDRGRPGSAAQSLDAARVAAEGVRDQLSADTWRALAVADRAEAELVRTLGSHHLAEGAGRMLTGVLALHGVTGNMVRDPGWHLLEAGRALERGLQLALLLRVVVERHGIEVDRTVLQTVLAAAESSVTHRRRHRGDVRPATVLDLLLTDPDNPRSLAFSLGLVGEHLAAVPTATGATRPERLLADLREEVAELDVATLVAIGGASRPHLERHLTRLTDDLTRVADAVAATHLAAGPAPRAFGGGREPAVRGLR</sequence>
<evidence type="ECO:0000259" key="2">
    <source>
        <dbReference type="Pfam" id="PF14403"/>
    </source>
</evidence>
<evidence type="ECO:0000313" key="4">
    <source>
        <dbReference type="Proteomes" id="UP000317893"/>
    </source>
</evidence>
<proteinExistence type="predicted"/>
<dbReference type="AlphaFoldDB" id="A0A542DYT8"/>
<dbReference type="Proteomes" id="UP000317893">
    <property type="component" value="Unassembled WGS sequence"/>
</dbReference>
<evidence type="ECO:0000313" key="3">
    <source>
        <dbReference type="EMBL" id="TQJ08263.1"/>
    </source>
</evidence>
<reference evidence="3 4" key="1">
    <citation type="submission" date="2019-06" db="EMBL/GenBank/DDBJ databases">
        <title>Sequencing the genomes of 1000 actinobacteria strains.</title>
        <authorList>
            <person name="Klenk H.-P."/>
        </authorList>
    </citation>
    <scope>NUCLEOTIDE SEQUENCE [LARGE SCALE GENOMIC DNA]</scope>
    <source>
        <strain evidence="3 4">DSM 18607</strain>
    </source>
</reference>
<feature type="domain" description="Circularly permuted ATP-grasp type 2" evidence="2">
    <location>
        <begin position="72"/>
        <end position="447"/>
    </location>
</feature>
<keyword evidence="4" id="KW-1185">Reference proteome</keyword>
<dbReference type="SUPFAM" id="SSF56059">
    <property type="entry name" value="Glutathione synthetase ATP-binding domain-like"/>
    <property type="match status" value="1"/>
</dbReference>
<gene>
    <name evidence="3" type="ORF">FB458_1347</name>
</gene>
<evidence type="ECO:0000259" key="1">
    <source>
        <dbReference type="Pfam" id="PF04168"/>
    </source>
</evidence>
<accession>A0A542DYT8</accession>
<dbReference type="Gene3D" id="3.40.50.11290">
    <property type="match status" value="1"/>
</dbReference>
<dbReference type="Pfam" id="PF14403">
    <property type="entry name" value="CP_ATPgrasp_2"/>
    <property type="match status" value="1"/>
</dbReference>
<dbReference type="PANTHER" id="PTHR34595">
    <property type="entry name" value="BLR5612 PROTEIN"/>
    <property type="match status" value="1"/>
</dbReference>
<dbReference type="InterPro" id="IPR025841">
    <property type="entry name" value="CP_ATPgrasp_2"/>
</dbReference>
<dbReference type="Pfam" id="PF04168">
    <property type="entry name" value="Alpha-E"/>
    <property type="match status" value="1"/>
</dbReference>
<organism evidence="3 4">
    <name type="scientific">Lapillicoccus jejuensis</name>
    <dbReference type="NCBI Taxonomy" id="402171"/>
    <lineage>
        <taxon>Bacteria</taxon>
        <taxon>Bacillati</taxon>
        <taxon>Actinomycetota</taxon>
        <taxon>Actinomycetes</taxon>
        <taxon>Micrococcales</taxon>
        <taxon>Intrasporangiaceae</taxon>
        <taxon>Lapillicoccus</taxon>
    </lineage>
</organism>
<feature type="domain" description="DUF403" evidence="1">
    <location>
        <begin position="497"/>
        <end position="807"/>
    </location>
</feature>
<dbReference type="EMBL" id="VFMN01000001">
    <property type="protein sequence ID" value="TQJ08263.1"/>
    <property type="molecule type" value="Genomic_DNA"/>
</dbReference>
<protein>
    <submittedName>
        <fullName evidence="3">Putative circularly permuted ATP-grasp superfamily protein</fullName>
    </submittedName>
</protein>
<dbReference type="RefSeq" id="WP_141847800.1">
    <property type="nucleotide sequence ID" value="NZ_BAAAPR010000002.1"/>
</dbReference>
<dbReference type="PANTHER" id="PTHR34595:SF2">
    <property type="entry name" value="BLR2978 PROTEIN"/>
    <property type="match status" value="1"/>
</dbReference>
<dbReference type="InterPro" id="IPR051680">
    <property type="entry name" value="ATP-dep_Glu-Cys_Ligase-2"/>
</dbReference>